<evidence type="ECO:0000313" key="1">
    <source>
        <dbReference type="EMBL" id="CAG8514426.1"/>
    </source>
</evidence>
<dbReference type="Proteomes" id="UP000789860">
    <property type="component" value="Unassembled WGS sequence"/>
</dbReference>
<keyword evidence="2" id="KW-1185">Reference proteome</keyword>
<protein>
    <submittedName>
        <fullName evidence="1">7617_t:CDS:1</fullName>
    </submittedName>
</protein>
<proteinExistence type="predicted"/>
<organism evidence="1 2">
    <name type="scientific">Scutellospora calospora</name>
    <dbReference type="NCBI Taxonomy" id="85575"/>
    <lineage>
        <taxon>Eukaryota</taxon>
        <taxon>Fungi</taxon>
        <taxon>Fungi incertae sedis</taxon>
        <taxon>Mucoromycota</taxon>
        <taxon>Glomeromycotina</taxon>
        <taxon>Glomeromycetes</taxon>
        <taxon>Diversisporales</taxon>
        <taxon>Gigasporaceae</taxon>
        <taxon>Scutellospora</taxon>
    </lineage>
</organism>
<comment type="caution">
    <text evidence="1">The sequence shown here is derived from an EMBL/GenBank/DDBJ whole genome shotgun (WGS) entry which is preliminary data.</text>
</comment>
<sequence>MEGNTVESNCILDKYGSFASVNKNVEVQAYIDGHDYFQAIEKAINAANKEVLIMGWWLSPELYLLRPCDKNDESLRLHSLLKKKADDGIKIFIILHREQPEYFKIDSQHSEDMLQHDNIFVLRHSSGTFMSVAFDNLIDVFDLQIPNVDCMNLAWYHNEKIVIIDQYEGFIGGIDLCFGRYDTKEHILTEASNTSESNEIWPGKDYSNPRIKDLEFVHVWKESLIKKSKDARMPWHDISVSLKGKCVLDLVSHFNQRWELIKGKQINIFTPGIHSSPRQISENTINFNNNGTCTVQILRSCGNWSNAIDPEKSIQNAYIDMIDKAEHFIYIENQFFLTSTKNRHEKHSKNLIGEAIAARIKRAIEEENEDSRFRIIIILSLLPEISGDLDSNNLQLCQIVRYQYQSIRGLMSTISEICKEKKKLPEDYITFYGLRNWGIIGKNKQDLFNSKDFKDISAKDIVAEQVYVHSNIMIVDDRRVICGSANLNDRSMTGDCDSEIAAIIDDTKMIDSKMNGKLWKASNFAYILRKKLFMEHIGLSDDKDHLVVDPICDSFYKDLWLNKAKYNTKIFRNIFHCIPDDNVLSWKACKEFVSKSNPGHMCSSHAIDEVAEQLARVYGHLVQFPLQFMKREKFFD</sequence>
<name>A0ACA9LA69_9GLOM</name>
<evidence type="ECO:0000313" key="2">
    <source>
        <dbReference type="Proteomes" id="UP000789860"/>
    </source>
</evidence>
<dbReference type="EMBL" id="CAJVPM010004542">
    <property type="protein sequence ID" value="CAG8514426.1"/>
    <property type="molecule type" value="Genomic_DNA"/>
</dbReference>
<accession>A0ACA9LA69</accession>
<reference evidence="1" key="1">
    <citation type="submission" date="2021-06" db="EMBL/GenBank/DDBJ databases">
        <authorList>
            <person name="Kallberg Y."/>
            <person name="Tangrot J."/>
            <person name="Rosling A."/>
        </authorList>
    </citation>
    <scope>NUCLEOTIDE SEQUENCE</scope>
    <source>
        <strain evidence="1">AU212A</strain>
    </source>
</reference>
<gene>
    <name evidence="1" type="ORF">SCALOS_LOCUS3798</name>
</gene>